<keyword evidence="6 9" id="KW-0472">Membrane</keyword>
<feature type="transmembrane region" description="Helical" evidence="9">
    <location>
        <begin position="12"/>
        <end position="29"/>
    </location>
</feature>
<dbReference type="PANTHER" id="PTHR28259">
    <property type="entry name" value="FLUORIDE EXPORT PROTEIN 1-RELATED"/>
    <property type="match status" value="1"/>
</dbReference>
<keyword evidence="3" id="KW-1003">Cell membrane</keyword>
<evidence type="ECO:0000256" key="5">
    <source>
        <dbReference type="ARBA" id="ARBA00022989"/>
    </source>
</evidence>
<dbReference type="GO" id="GO:1903425">
    <property type="term" value="F:fluoride transmembrane transporter activity"/>
    <property type="evidence" value="ECO:0007669"/>
    <property type="project" value="TreeGrafter"/>
</dbReference>
<comment type="similarity">
    <text evidence="7">Belongs to the fluoride channel Fluc/FEX (TC 1.A.43) family.</text>
</comment>
<comment type="function">
    <text evidence="1">Fluoride channel required for the rapid expulsion of cytoplasmic fluoride.</text>
</comment>
<reference evidence="11" key="1">
    <citation type="submission" date="2017-01" db="EMBL/GenBank/DDBJ databases">
        <authorList>
            <person name="Wang Y."/>
            <person name="White M."/>
            <person name="Kvist S."/>
            <person name="Moncalvo J.-M."/>
        </authorList>
    </citation>
    <scope>NUCLEOTIDE SEQUENCE [LARGE SCALE GENOMIC DNA]</scope>
    <source>
        <strain evidence="11">COL-18-3</strain>
    </source>
</reference>
<evidence type="ECO:0000256" key="1">
    <source>
        <dbReference type="ARBA" id="ARBA00002598"/>
    </source>
</evidence>
<feature type="transmembrane region" description="Helical" evidence="9">
    <location>
        <begin position="45"/>
        <end position="65"/>
    </location>
</feature>
<sequence length="128" mass="14140">MENQIRKTITTVGGLTICTLLGVALRFWIRDWANFVTPDGNTGNIVFGLIYVQVLGCLIMGFLVYSKPKFVEISESYYIGLTVGFCGSLTTFSSWQTDISLVIFGFGEINASLTGVQKVSKKLIQRVI</sequence>
<dbReference type="Proteomes" id="UP000188320">
    <property type="component" value="Unassembled WGS sequence"/>
</dbReference>
<feature type="transmembrane region" description="Helical" evidence="9">
    <location>
        <begin position="77"/>
        <end position="93"/>
    </location>
</feature>
<dbReference type="EMBL" id="LSSK01000203">
    <property type="protein sequence ID" value="OMH84399.1"/>
    <property type="molecule type" value="Genomic_DNA"/>
</dbReference>
<evidence type="ECO:0000256" key="3">
    <source>
        <dbReference type="ARBA" id="ARBA00022475"/>
    </source>
</evidence>
<evidence type="ECO:0000256" key="9">
    <source>
        <dbReference type="SAM" id="Phobius"/>
    </source>
</evidence>
<accession>A0A1R1PU05</accession>
<dbReference type="Pfam" id="PF02537">
    <property type="entry name" value="CRCB"/>
    <property type="match status" value="1"/>
</dbReference>
<evidence type="ECO:0000313" key="11">
    <source>
        <dbReference type="Proteomes" id="UP000188320"/>
    </source>
</evidence>
<proteinExistence type="inferred from homology"/>
<evidence type="ECO:0000256" key="6">
    <source>
        <dbReference type="ARBA" id="ARBA00023136"/>
    </source>
</evidence>
<comment type="catalytic activity">
    <reaction evidence="8">
        <text>fluoride(in) = fluoride(out)</text>
        <dbReference type="Rhea" id="RHEA:76159"/>
        <dbReference type="ChEBI" id="CHEBI:17051"/>
    </reaction>
    <physiologicalReaction direction="left-to-right" evidence="8">
        <dbReference type="Rhea" id="RHEA:76160"/>
    </physiologicalReaction>
</comment>
<comment type="subcellular location">
    <subcellularLocation>
        <location evidence="2">Cell membrane</location>
        <topology evidence="2">Multi-pass membrane protein</topology>
    </subcellularLocation>
</comment>
<dbReference type="GO" id="GO:0005886">
    <property type="term" value="C:plasma membrane"/>
    <property type="evidence" value="ECO:0007669"/>
    <property type="project" value="UniProtKB-SubCell"/>
</dbReference>
<evidence type="ECO:0000256" key="8">
    <source>
        <dbReference type="ARBA" id="ARBA00035585"/>
    </source>
</evidence>
<dbReference type="InterPro" id="IPR003691">
    <property type="entry name" value="FluC"/>
</dbReference>
<evidence type="ECO:0000313" key="10">
    <source>
        <dbReference type="EMBL" id="OMH84399.1"/>
    </source>
</evidence>
<keyword evidence="11" id="KW-1185">Reference proteome</keyword>
<dbReference type="PANTHER" id="PTHR28259:SF1">
    <property type="entry name" value="FLUORIDE EXPORT PROTEIN 1-RELATED"/>
    <property type="match status" value="1"/>
</dbReference>
<comment type="caution">
    <text evidence="10">The sequence shown here is derived from an EMBL/GenBank/DDBJ whole genome shotgun (WGS) entry which is preliminary data.</text>
</comment>
<keyword evidence="5 9" id="KW-1133">Transmembrane helix</keyword>
<protein>
    <submittedName>
        <fullName evidence="10">UPF0695 membrane protein</fullName>
    </submittedName>
</protein>
<evidence type="ECO:0000256" key="7">
    <source>
        <dbReference type="ARBA" id="ARBA00035120"/>
    </source>
</evidence>
<evidence type="ECO:0000256" key="2">
    <source>
        <dbReference type="ARBA" id="ARBA00004651"/>
    </source>
</evidence>
<dbReference type="AlphaFoldDB" id="A0A1R1PU05"/>
<evidence type="ECO:0000256" key="4">
    <source>
        <dbReference type="ARBA" id="ARBA00022692"/>
    </source>
</evidence>
<organism evidence="10 11">
    <name type="scientific">Zancudomyces culisetae</name>
    <name type="common">Gut fungus</name>
    <name type="synonym">Smittium culisetae</name>
    <dbReference type="NCBI Taxonomy" id="1213189"/>
    <lineage>
        <taxon>Eukaryota</taxon>
        <taxon>Fungi</taxon>
        <taxon>Fungi incertae sedis</taxon>
        <taxon>Zoopagomycota</taxon>
        <taxon>Kickxellomycotina</taxon>
        <taxon>Harpellomycetes</taxon>
        <taxon>Harpellales</taxon>
        <taxon>Legeriomycetaceae</taxon>
        <taxon>Zancudomyces</taxon>
    </lineage>
</organism>
<keyword evidence="4 9" id="KW-0812">Transmembrane</keyword>
<name>A0A1R1PU05_ZANCU</name>
<gene>
    <name evidence="10" type="ORF">AX774_g2073</name>
</gene>
<feature type="transmembrane region" description="Helical" evidence="9">
    <location>
        <begin position="99"/>
        <end position="116"/>
    </location>
</feature>
<dbReference type="OrthoDB" id="409792at2759"/>